<accession>A0A9E6TCV5</accession>
<dbReference type="KEGG" id="pze:HU754_007205"/>
<sequence length="140" mass="15653">MNRYALTTTVMGYTVILQIVDSEGEAPAVPANEPYAGWRDITGNDTAQPGMKITWGPTGEEYAETTLPEQQLITTGRMQQRFDAAERWLMFNPLQYKLDLGIATPADESALIAYKQYFVAVSEVVEQNTFPTINWPVAPF</sequence>
<dbReference type="EMBL" id="CP077090">
    <property type="protein sequence ID" value="QXI13193.1"/>
    <property type="molecule type" value="Genomic_DNA"/>
</dbReference>
<proteinExistence type="predicted"/>
<dbReference type="InterPro" id="IPR003458">
    <property type="entry name" value="Phage_T4_Gp38_tail_assem"/>
</dbReference>
<dbReference type="Proteomes" id="UP000627092">
    <property type="component" value="Chromosome"/>
</dbReference>
<dbReference type="RefSeq" id="WP_186622055.1">
    <property type="nucleotide sequence ID" value="NZ_CP077090.1"/>
</dbReference>
<evidence type="ECO:0000313" key="1">
    <source>
        <dbReference type="EMBL" id="QXI13193.1"/>
    </source>
</evidence>
<dbReference type="AlphaFoldDB" id="A0A9E6TCV5"/>
<gene>
    <name evidence="1" type="ORF">HU754_007205</name>
</gene>
<dbReference type="Pfam" id="PF02413">
    <property type="entry name" value="Caudo_TAP"/>
    <property type="match status" value="1"/>
</dbReference>
<protein>
    <submittedName>
        <fullName evidence="1">Tail fiber assembly protein</fullName>
    </submittedName>
</protein>
<name>A0A9E6TCV5_9PSED</name>
<reference evidence="1" key="2">
    <citation type="journal article" date="2021" name="Microorganisms">
        <title>The Ever-Expanding Pseudomonas Genus: Description of 43 New Species and Partition of the Pseudomonas putida Group.</title>
        <authorList>
            <person name="Girard L."/>
            <person name="Lood C."/>
            <person name="Hofte M."/>
            <person name="Vandamme P."/>
            <person name="Rokni-Zadeh H."/>
            <person name="van Noort V."/>
            <person name="Lavigne R."/>
            <person name="De Mot R."/>
        </authorList>
    </citation>
    <scope>NUCLEOTIDE SEQUENCE</scope>
    <source>
        <strain evidence="1">OE 48.2</strain>
    </source>
</reference>
<evidence type="ECO:0000313" key="2">
    <source>
        <dbReference type="Proteomes" id="UP000627092"/>
    </source>
</evidence>
<reference evidence="1" key="1">
    <citation type="journal article" date="2020" name="Microorganisms">
        <title>Reliable Identification of Environmental Pseudomonas Isolates Using the rpoD Gene.</title>
        <authorList>
            <consortium name="The Broad Institute Genome Sequencing Platform"/>
            <person name="Girard L."/>
            <person name="Lood C."/>
            <person name="Rokni-Zadeh H."/>
            <person name="van Noort V."/>
            <person name="Lavigne R."/>
            <person name="De Mot R."/>
        </authorList>
    </citation>
    <scope>NUCLEOTIDE SEQUENCE</scope>
    <source>
        <strain evidence="1">OE 48.2</strain>
    </source>
</reference>
<organism evidence="1 2">
    <name type="scientific">Pseudomonas zeae</name>
    <dbReference type="NCBI Taxonomy" id="2745510"/>
    <lineage>
        <taxon>Bacteria</taxon>
        <taxon>Pseudomonadati</taxon>
        <taxon>Pseudomonadota</taxon>
        <taxon>Gammaproteobacteria</taxon>
        <taxon>Pseudomonadales</taxon>
        <taxon>Pseudomonadaceae</taxon>
        <taxon>Pseudomonas</taxon>
    </lineage>
</organism>